<reference evidence="3" key="2">
    <citation type="submission" date="2018-07" db="EMBL/GenBank/DDBJ databases">
        <authorList>
            <person name="Quirk P.G."/>
            <person name="Krulwich T.A."/>
        </authorList>
    </citation>
    <scope>NUCLEOTIDE SEQUENCE</scope>
</reference>
<feature type="compositionally biased region" description="Low complexity" evidence="1">
    <location>
        <begin position="12"/>
        <end position="37"/>
    </location>
</feature>
<reference evidence="2" key="1">
    <citation type="submission" date="2018-04" db="EMBL/GenBank/DDBJ databases">
        <authorList>
            <person name="Go L.Y."/>
            <person name="Mitchell J.A."/>
        </authorList>
    </citation>
    <scope>NUCLEOTIDE SEQUENCE</scope>
    <source>
        <tissue evidence="2">Whole organism</tissue>
    </source>
</reference>
<accession>A0A336LH85</accession>
<dbReference type="VEuPathDB" id="VectorBase:CSON014327"/>
<proteinExistence type="predicted"/>
<gene>
    <name evidence="2" type="primary">CSON014170</name>
    <name evidence="4" type="synonym">CSON014327</name>
</gene>
<dbReference type="AlphaFoldDB" id="A0A336LH85"/>
<evidence type="ECO:0000313" key="2">
    <source>
        <dbReference type="EMBL" id="SSX17050.1"/>
    </source>
</evidence>
<feature type="region of interest" description="Disordered" evidence="1">
    <location>
        <begin position="1"/>
        <end position="44"/>
    </location>
</feature>
<dbReference type="EMBL" id="UFQS01007709">
    <property type="protein sequence ID" value="SSX17050.1"/>
    <property type="molecule type" value="Genomic_DNA"/>
</dbReference>
<name>A0A336LH85_CULSO</name>
<sequence>MSLPDSPLSNNSQASRSSGDSYSSSSSTKQLLSSVISTNDPHPTHIASIDHIRIADKCNTSIANV</sequence>
<evidence type="ECO:0000313" key="3">
    <source>
        <dbReference type="EMBL" id="SSX36188.1"/>
    </source>
</evidence>
<organism evidence="2">
    <name type="scientific">Culicoides sonorensis</name>
    <name type="common">Biting midge</name>
    <dbReference type="NCBI Taxonomy" id="179676"/>
    <lineage>
        <taxon>Eukaryota</taxon>
        <taxon>Metazoa</taxon>
        <taxon>Ecdysozoa</taxon>
        <taxon>Arthropoda</taxon>
        <taxon>Hexapoda</taxon>
        <taxon>Insecta</taxon>
        <taxon>Pterygota</taxon>
        <taxon>Neoptera</taxon>
        <taxon>Endopterygota</taxon>
        <taxon>Diptera</taxon>
        <taxon>Nematocera</taxon>
        <taxon>Chironomoidea</taxon>
        <taxon>Ceratopogonidae</taxon>
        <taxon>Ceratopogoninae</taxon>
        <taxon>Culicoides</taxon>
        <taxon>Monoculicoides</taxon>
    </lineage>
</organism>
<evidence type="ECO:0000256" key="1">
    <source>
        <dbReference type="SAM" id="MobiDB-lite"/>
    </source>
</evidence>
<dbReference type="VEuPathDB" id="VectorBase:CSON014170"/>
<protein>
    <submittedName>
        <fullName evidence="2">CSON014170 protein</fullName>
    </submittedName>
    <submittedName>
        <fullName evidence="4">CSON014327 protein</fullName>
    </submittedName>
</protein>
<dbReference type="EMBL" id="UFQT01007709">
    <property type="protein sequence ID" value="SSX36188.1"/>
    <property type="molecule type" value="Genomic_DNA"/>
</dbReference>
<dbReference type="EMBL" id="UFQT01007919">
    <property type="protein sequence ID" value="SSX36201.1"/>
    <property type="molecule type" value="Genomic_DNA"/>
</dbReference>
<evidence type="ECO:0000313" key="4">
    <source>
        <dbReference type="EMBL" id="SSX36201.1"/>
    </source>
</evidence>